<gene>
    <name evidence="2" type="ORF">OUZ56_028653</name>
</gene>
<keyword evidence="1" id="KW-0472">Membrane</keyword>
<dbReference type="EMBL" id="JAOYFB010000040">
    <property type="protein sequence ID" value="KAK4036607.1"/>
    <property type="molecule type" value="Genomic_DNA"/>
</dbReference>
<reference evidence="2 3" key="1">
    <citation type="journal article" date="2023" name="Nucleic Acids Res.">
        <title>The hologenome of Daphnia magna reveals possible DNA methylation and microbiome-mediated evolution of the host genome.</title>
        <authorList>
            <person name="Chaturvedi A."/>
            <person name="Li X."/>
            <person name="Dhandapani V."/>
            <person name="Marshall H."/>
            <person name="Kissane S."/>
            <person name="Cuenca-Cambronero M."/>
            <person name="Asole G."/>
            <person name="Calvet F."/>
            <person name="Ruiz-Romero M."/>
            <person name="Marangio P."/>
            <person name="Guigo R."/>
            <person name="Rago D."/>
            <person name="Mirbahai L."/>
            <person name="Eastwood N."/>
            <person name="Colbourne J.K."/>
            <person name="Zhou J."/>
            <person name="Mallon E."/>
            <person name="Orsini L."/>
        </authorList>
    </citation>
    <scope>NUCLEOTIDE SEQUENCE [LARGE SCALE GENOMIC DNA]</scope>
    <source>
        <strain evidence="2">LRV0_1</strain>
    </source>
</reference>
<feature type="transmembrane region" description="Helical" evidence="1">
    <location>
        <begin position="32"/>
        <end position="53"/>
    </location>
</feature>
<evidence type="ECO:0008006" key="4">
    <source>
        <dbReference type="Google" id="ProtNLM"/>
    </source>
</evidence>
<evidence type="ECO:0000313" key="3">
    <source>
        <dbReference type="Proteomes" id="UP001234178"/>
    </source>
</evidence>
<sequence length="122" mass="13849">MRDHPLHRIVDHVSVDGLVGDPNKSRKNKNTIVVVFRLTTCLTLFFFACFFFIASMKRSLQLLVCVGPRHSKQTVGCLSSSMPSIDIDFGHSMAIQFKMSPSLVVVPIRMDSHFAFRFVRSF</sequence>
<accession>A0ABR0B4L3</accession>
<name>A0ABR0B4L3_9CRUS</name>
<organism evidence="2 3">
    <name type="scientific">Daphnia magna</name>
    <dbReference type="NCBI Taxonomy" id="35525"/>
    <lineage>
        <taxon>Eukaryota</taxon>
        <taxon>Metazoa</taxon>
        <taxon>Ecdysozoa</taxon>
        <taxon>Arthropoda</taxon>
        <taxon>Crustacea</taxon>
        <taxon>Branchiopoda</taxon>
        <taxon>Diplostraca</taxon>
        <taxon>Cladocera</taxon>
        <taxon>Anomopoda</taxon>
        <taxon>Daphniidae</taxon>
        <taxon>Daphnia</taxon>
    </lineage>
</organism>
<keyword evidence="3" id="KW-1185">Reference proteome</keyword>
<protein>
    <recommendedName>
        <fullName evidence="4">Transmembrane protein</fullName>
    </recommendedName>
</protein>
<comment type="caution">
    <text evidence="2">The sequence shown here is derived from an EMBL/GenBank/DDBJ whole genome shotgun (WGS) entry which is preliminary data.</text>
</comment>
<evidence type="ECO:0000256" key="1">
    <source>
        <dbReference type="SAM" id="Phobius"/>
    </source>
</evidence>
<proteinExistence type="predicted"/>
<keyword evidence="1" id="KW-0812">Transmembrane</keyword>
<dbReference type="Proteomes" id="UP001234178">
    <property type="component" value="Unassembled WGS sequence"/>
</dbReference>
<evidence type="ECO:0000313" key="2">
    <source>
        <dbReference type="EMBL" id="KAK4036607.1"/>
    </source>
</evidence>
<keyword evidence="1" id="KW-1133">Transmembrane helix</keyword>